<feature type="compositionally biased region" description="Polar residues" evidence="1">
    <location>
        <begin position="1"/>
        <end position="12"/>
    </location>
</feature>
<accession>A0A8H5GBF7</accession>
<evidence type="ECO:0000313" key="3">
    <source>
        <dbReference type="Proteomes" id="UP000559027"/>
    </source>
</evidence>
<comment type="caution">
    <text evidence="2">The sequence shown here is derived from an EMBL/GenBank/DDBJ whole genome shotgun (WGS) entry which is preliminary data.</text>
</comment>
<gene>
    <name evidence="2" type="ORF">D9756_002823</name>
</gene>
<protein>
    <submittedName>
        <fullName evidence="2">Uncharacterized protein</fullName>
    </submittedName>
</protein>
<feature type="region of interest" description="Disordered" evidence="1">
    <location>
        <begin position="91"/>
        <end position="122"/>
    </location>
</feature>
<dbReference type="Proteomes" id="UP000559027">
    <property type="component" value="Unassembled WGS sequence"/>
</dbReference>
<feature type="compositionally biased region" description="Acidic residues" evidence="1">
    <location>
        <begin position="94"/>
        <end position="108"/>
    </location>
</feature>
<dbReference type="EMBL" id="JAACJO010000002">
    <property type="protein sequence ID" value="KAF5361909.1"/>
    <property type="molecule type" value="Genomic_DNA"/>
</dbReference>
<organism evidence="2 3">
    <name type="scientific">Leucocoprinus leucothites</name>
    <dbReference type="NCBI Taxonomy" id="201217"/>
    <lineage>
        <taxon>Eukaryota</taxon>
        <taxon>Fungi</taxon>
        <taxon>Dikarya</taxon>
        <taxon>Basidiomycota</taxon>
        <taxon>Agaricomycotina</taxon>
        <taxon>Agaricomycetes</taxon>
        <taxon>Agaricomycetidae</taxon>
        <taxon>Agaricales</taxon>
        <taxon>Agaricineae</taxon>
        <taxon>Agaricaceae</taxon>
        <taxon>Leucocoprinus</taxon>
    </lineage>
</organism>
<keyword evidence="3" id="KW-1185">Reference proteome</keyword>
<name>A0A8H5GBF7_9AGAR</name>
<reference evidence="2 3" key="1">
    <citation type="journal article" date="2020" name="ISME J.">
        <title>Uncovering the hidden diversity of litter-decomposition mechanisms in mushroom-forming fungi.</title>
        <authorList>
            <person name="Floudas D."/>
            <person name="Bentzer J."/>
            <person name="Ahren D."/>
            <person name="Johansson T."/>
            <person name="Persson P."/>
            <person name="Tunlid A."/>
        </authorList>
    </citation>
    <scope>NUCLEOTIDE SEQUENCE [LARGE SCALE GENOMIC DNA]</scope>
    <source>
        <strain evidence="2 3">CBS 146.42</strain>
    </source>
</reference>
<evidence type="ECO:0000256" key="1">
    <source>
        <dbReference type="SAM" id="MobiDB-lite"/>
    </source>
</evidence>
<dbReference type="AlphaFoldDB" id="A0A8H5GBF7"/>
<feature type="region of interest" description="Disordered" evidence="1">
    <location>
        <begin position="1"/>
        <end position="56"/>
    </location>
</feature>
<sequence length="155" mass="17378">MAPPLSNCNFQHQEPLPPPFTKTPAFHSRVIPAAPHSSAPRATDQREHESLPPASQAPLVVLIVVDDEDPQQLLDELEVEDSDVDIYEVIGEGLGDEEETGDEDDWDDVEPKPPLRHRQPLPPRLTRAFQEWVKEVKDCDAQGVPRLYAENYGEA</sequence>
<proteinExistence type="predicted"/>
<evidence type="ECO:0000313" key="2">
    <source>
        <dbReference type="EMBL" id="KAF5361909.1"/>
    </source>
</evidence>